<feature type="compositionally biased region" description="Polar residues" evidence="1">
    <location>
        <begin position="36"/>
        <end position="45"/>
    </location>
</feature>
<dbReference type="Proteomes" id="UP000078540">
    <property type="component" value="Unassembled WGS sequence"/>
</dbReference>
<name>A0A151I5K3_9HYME</name>
<proteinExistence type="predicted"/>
<evidence type="ECO:0000256" key="1">
    <source>
        <dbReference type="SAM" id="MobiDB-lite"/>
    </source>
</evidence>
<accession>A0A151I5K3</accession>
<feature type="compositionally biased region" description="Basic and acidic residues" evidence="1">
    <location>
        <begin position="47"/>
        <end position="57"/>
    </location>
</feature>
<dbReference type="AlphaFoldDB" id="A0A151I5K3"/>
<protein>
    <submittedName>
        <fullName evidence="2">Uncharacterized protein</fullName>
    </submittedName>
</protein>
<feature type="region of interest" description="Disordered" evidence="1">
    <location>
        <begin position="36"/>
        <end position="57"/>
    </location>
</feature>
<dbReference type="EMBL" id="KQ976413">
    <property type="protein sequence ID" value="KYM90360.1"/>
    <property type="molecule type" value="Genomic_DNA"/>
</dbReference>
<gene>
    <name evidence="2" type="ORF">ALC53_01792</name>
</gene>
<evidence type="ECO:0000313" key="3">
    <source>
        <dbReference type="Proteomes" id="UP000078540"/>
    </source>
</evidence>
<keyword evidence="3" id="KW-1185">Reference proteome</keyword>
<organism evidence="2 3">
    <name type="scientific">Atta colombica</name>
    <dbReference type="NCBI Taxonomy" id="520822"/>
    <lineage>
        <taxon>Eukaryota</taxon>
        <taxon>Metazoa</taxon>
        <taxon>Ecdysozoa</taxon>
        <taxon>Arthropoda</taxon>
        <taxon>Hexapoda</taxon>
        <taxon>Insecta</taxon>
        <taxon>Pterygota</taxon>
        <taxon>Neoptera</taxon>
        <taxon>Endopterygota</taxon>
        <taxon>Hymenoptera</taxon>
        <taxon>Apocrita</taxon>
        <taxon>Aculeata</taxon>
        <taxon>Formicoidea</taxon>
        <taxon>Formicidae</taxon>
        <taxon>Myrmicinae</taxon>
        <taxon>Atta</taxon>
    </lineage>
</organism>
<reference evidence="2 3" key="1">
    <citation type="submission" date="2015-09" db="EMBL/GenBank/DDBJ databases">
        <title>Atta colombica WGS genome.</title>
        <authorList>
            <person name="Nygaard S."/>
            <person name="Hu H."/>
            <person name="Boomsma J."/>
            <person name="Zhang G."/>
        </authorList>
    </citation>
    <scope>NUCLEOTIDE SEQUENCE [LARGE SCALE GENOMIC DNA]</scope>
    <source>
        <strain evidence="2">Treedump-2</strain>
        <tissue evidence="2">Whole body</tissue>
    </source>
</reference>
<evidence type="ECO:0000313" key="2">
    <source>
        <dbReference type="EMBL" id="KYM90360.1"/>
    </source>
</evidence>
<sequence>MPEAREIIFQKNPLLKELAKLLTSLISIRSTHLKTSGPSSLSALNTAKRDMRTAAAS</sequence>